<evidence type="ECO:0000313" key="6">
    <source>
        <dbReference type="EMBL" id="CAB4178387.1"/>
    </source>
</evidence>
<organism evidence="8">
    <name type="scientific">uncultured Caudovirales phage</name>
    <dbReference type="NCBI Taxonomy" id="2100421"/>
    <lineage>
        <taxon>Viruses</taxon>
        <taxon>Duplodnaviria</taxon>
        <taxon>Heunggongvirae</taxon>
        <taxon>Uroviricota</taxon>
        <taxon>Caudoviricetes</taxon>
        <taxon>Peduoviridae</taxon>
        <taxon>Maltschvirus</taxon>
        <taxon>Maltschvirus maltsch</taxon>
    </lineage>
</organism>
<dbReference type="EMBL" id="LR798395">
    <property type="protein sequence ID" value="CAB5228975.1"/>
    <property type="molecule type" value="Genomic_DNA"/>
</dbReference>
<dbReference type="EMBL" id="LR797452">
    <property type="protein sequence ID" value="CAB4217780.1"/>
    <property type="molecule type" value="Genomic_DNA"/>
</dbReference>
<dbReference type="EMBL" id="LR796443">
    <property type="protein sequence ID" value="CAB4145216.1"/>
    <property type="molecule type" value="Genomic_DNA"/>
</dbReference>
<dbReference type="EMBL" id="LR796762">
    <property type="protein sequence ID" value="CAB4164442.1"/>
    <property type="molecule type" value="Genomic_DNA"/>
</dbReference>
<evidence type="ECO:0000313" key="1">
    <source>
        <dbReference type="EMBL" id="CAB4145216.1"/>
    </source>
</evidence>
<evidence type="ECO:0000313" key="10">
    <source>
        <dbReference type="EMBL" id="CAB4217780.1"/>
    </source>
</evidence>
<evidence type="ECO:0000313" key="5">
    <source>
        <dbReference type="EMBL" id="CAB4172223.1"/>
    </source>
</evidence>
<sequence>MSKVHLLKTQTNPPQIAQSRLKREWMDNTYNKHAYQCLPMTYANVYGWELQLEQDVVVEWSGHNVPPKIISGDKIDQKNGAIKVIAHSSIIGMISFSTQYVFRTDPNYDIWIGGSPNYMVDGASPLSAIIPSSWWPDEFQMNWMINKIDTPVVFPAGMPFMFFTVFDNRVLEETTFEVSSLWDDEELVKQRQKYGDMKSKNQIENPWTWTKGIKTGLDADGNRIGPTFTGVPKLTVPER</sequence>
<evidence type="ECO:0000313" key="2">
    <source>
        <dbReference type="EMBL" id="CAB4156832.1"/>
    </source>
</evidence>
<proteinExistence type="predicted"/>
<dbReference type="EMBL" id="LR797395">
    <property type="protein sequence ID" value="CAB4213136.1"/>
    <property type="molecule type" value="Genomic_DNA"/>
</dbReference>
<evidence type="ECO:0000313" key="3">
    <source>
        <dbReference type="EMBL" id="CAB4160138.1"/>
    </source>
</evidence>
<gene>
    <name evidence="6" type="ORF">UFOVP1002_138</name>
    <name evidence="7" type="ORF">UFOVP1217_57</name>
    <name evidence="8" type="ORF">UFOVP1343_41</name>
    <name evidence="9" type="ORF">UFOVP1438_90</name>
    <name evidence="12" type="ORF">UFOVP1541_95</name>
    <name evidence="10" type="ORF">UFOVP1592_86</name>
    <name evidence="1" type="ORF">UFOVP465_135</name>
    <name evidence="2" type="ORF">UFOVP666_181</name>
    <name evidence="3" type="ORF">UFOVP727_70</name>
    <name evidence="11" type="ORF">UFOVP741_73</name>
    <name evidence="4" type="ORF">UFOVP819_21</name>
    <name evidence="5" type="ORF">UFOVP926_66</name>
</gene>
<reference evidence="8" key="1">
    <citation type="submission" date="2020-05" db="EMBL/GenBank/DDBJ databases">
        <authorList>
            <person name="Chiriac C."/>
            <person name="Salcher M."/>
            <person name="Ghai R."/>
            <person name="Kavagutti S V."/>
        </authorList>
    </citation>
    <scope>NUCLEOTIDE SEQUENCE</scope>
</reference>
<evidence type="ECO:0000313" key="11">
    <source>
        <dbReference type="EMBL" id="CAB5225137.1"/>
    </source>
</evidence>
<protein>
    <submittedName>
        <fullName evidence="8">Uncharacterized protein</fullName>
    </submittedName>
</protein>
<dbReference type="EMBL" id="LR797305">
    <property type="protein sequence ID" value="CAB4200405.1"/>
    <property type="molecule type" value="Genomic_DNA"/>
</dbReference>
<evidence type="ECO:0000313" key="8">
    <source>
        <dbReference type="EMBL" id="CAB4200405.1"/>
    </source>
</evidence>
<dbReference type="EMBL" id="LR796644">
    <property type="protein sequence ID" value="CAB4156832.1"/>
    <property type="molecule type" value="Genomic_DNA"/>
</dbReference>
<dbReference type="EMBL" id="LR796698">
    <property type="protein sequence ID" value="CAB4160138.1"/>
    <property type="molecule type" value="Genomic_DNA"/>
</dbReference>
<dbReference type="EMBL" id="LR797177">
    <property type="protein sequence ID" value="CAB4191602.1"/>
    <property type="molecule type" value="Genomic_DNA"/>
</dbReference>
<accession>A0A6J5RWT1</accession>
<evidence type="ECO:0000313" key="4">
    <source>
        <dbReference type="EMBL" id="CAB4164442.1"/>
    </source>
</evidence>
<name>A0A6J5RWT1_9CAUD</name>
<dbReference type="InterPro" id="IPR045709">
    <property type="entry name" value="DUF6065"/>
</dbReference>
<dbReference type="EMBL" id="LR796961">
    <property type="protein sequence ID" value="CAB4178387.1"/>
    <property type="molecule type" value="Genomic_DNA"/>
</dbReference>
<dbReference type="Pfam" id="PF19541">
    <property type="entry name" value="DUF6065"/>
    <property type="match status" value="1"/>
</dbReference>
<evidence type="ECO:0000313" key="12">
    <source>
        <dbReference type="EMBL" id="CAB5228975.1"/>
    </source>
</evidence>
<evidence type="ECO:0000313" key="7">
    <source>
        <dbReference type="EMBL" id="CAB4191602.1"/>
    </source>
</evidence>
<dbReference type="EMBL" id="LR796878">
    <property type="protein sequence ID" value="CAB4172223.1"/>
    <property type="molecule type" value="Genomic_DNA"/>
</dbReference>
<evidence type="ECO:0000313" key="9">
    <source>
        <dbReference type="EMBL" id="CAB4213136.1"/>
    </source>
</evidence>
<dbReference type="EMBL" id="LR798341">
    <property type="protein sequence ID" value="CAB5225137.1"/>
    <property type="molecule type" value="Genomic_DNA"/>
</dbReference>